<sequence length="210" mass="21797">MVAGAVLTGGALLLMSLLPGAPSNASEMAAWVESGDSLLSWSDELLFFAIICWGTAARGLFRINNVGSSVRTTVGTTGLAVALVALVVLLLELGRLVYPVYRIRLSGEAMALVVSEAFGALHLAVLGFTVAAVALSWSTPAGRIGRAFGILTGVAFALGSFPWLTPNWWNSVVAAVVAAWGVFLAFATVTGTQHARPAKDPRSSSSASRH</sequence>
<evidence type="ECO:0000256" key="2">
    <source>
        <dbReference type="SAM" id="SignalP"/>
    </source>
</evidence>
<proteinExistence type="predicted"/>
<evidence type="ECO:0000256" key="1">
    <source>
        <dbReference type="SAM" id="Phobius"/>
    </source>
</evidence>
<protein>
    <recommendedName>
        <fullName evidence="5">DUF4386 family protein</fullName>
    </recommendedName>
</protein>
<name>A0A5J6L7M9_9MICO</name>
<keyword evidence="1" id="KW-0472">Membrane</keyword>
<evidence type="ECO:0000313" key="4">
    <source>
        <dbReference type="Proteomes" id="UP000325516"/>
    </source>
</evidence>
<feature type="transmembrane region" description="Helical" evidence="1">
    <location>
        <begin position="147"/>
        <end position="165"/>
    </location>
</feature>
<keyword evidence="1" id="KW-0812">Transmembrane</keyword>
<accession>A0A5J6L7M9</accession>
<keyword evidence="2" id="KW-0732">Signal</keyword>
<feature type="chain" id="PRO_5023941491" description="DUF4386 family protein" evidence="2">
    <location>
        <begin position="26"/>
        <end position="210"/>
    </location>
</feature>
<keyword evidence="4" id="KW-1185">Reference proteome</keyword>
<dbReference type="EMBL" id="CP044232">
    <property type="protein sequence ID" value="QEW04332.1"/>
    <property type="molecule type" value="Genomic_DNA"/>
</dbReference>
<evidence type="ECO:0008006" key="5">
    <source>
        <dbReference type="Google" id="ProtNLM"/>
    </source>
</evidence>
<dbReference type="AlphaFoldDB" id="A0A5J6L7M9"/>
<dbReference type="RefSeq" id="WP_150926371.1">
    <property type="nucleotide sequence ID" value="NZ_CP044232.1"/>
</dbReference>
<gene>
    <name evidence="3" type="ORF">F6J85_15375</name>
</gene>
<feature type="transmembrane region" description="Helical" evidence="1">
    <location>
        <begin position="111"/>
        <end position="135"/>
    </location>
</feature>
<feature type="transmembrane region" description="Helical" evidence="1">
    <location>
        <begin position="171"/>
        <end position="192"/>
    </location>
</feature>
<organism evidence="3 4">
    <name type="scientific">Microbacterium lushaniae</name>
    <dbReference type="NCBI Taxonomy" id="2614639"/>
    <lineage>
        <taxon>Bacteria</taxon>
        <taxon>Bacillati</taxon>
        <taxon>Actinomycetota</taxon>
        <taxon>Actinomycetes</taxon>
        <taxon>Micrococcales</taxon>
        <taxon>Microbacteriaceae</taxon>
        <taxon>Microbacterium</taxon>
    </lineage>
</organism>
<feature type="transmembrane region" description="Helical" evidence="1">
    <location>
        <begin position="45"/>
        <end position="61"/>
    </location>
</feature>
<dbReference type="KEGG" id="mlz:F6J85_15375"/>
<feature type="signal peptide" evidence="2">
    <location>
        <begin position="1"/>
        <end position="25"/>
    </location>
</feature>
<reference evidence="4" key="1">
    <citation type="submission" date="2019-09" db="EMBL/GenBank/DDBJ databases">
        <title>Mumia zhuanghuii sp. nov. isolated from the intestinal contents of plateau pika (Ochotona curzoniae) in the Qinghai-Tibet plateau of China.</title>
        <authorList>
            <person name="Tian Z."/>
        </authorList>
    </citation>
    <scope>NUCLEOTIDE SEQUENCE [LARGE SCALE GENOMIC DNA]</scope>
    <source>
        <strain evidence="4">L-031</strain>
    </source>
</reference>
<evidence type="ECO:0000313" key="3">
    <source>
        <dbReference type="EMBL" id="QEW04332.1"/>
    </source>
</evidence>
<dbReference type="Proteomes" id="UP000325516">
    <property type="component" value="Chromosome"/>
</dbReference>
<feature type="transmembrane region" description="Helical" evidence="1">
    <location>
        <begin position="73"/>
        <end position="91"/>
    </location>
</feature>
<keyword evidence="1" id="KW-1133">Transmembrane helix</keyword>